<dbReference type="Proteomes" id="UP000176822">
    <property type="component" value="Unassembled WGS sequence"/>
</dbReference>
<sequence>MGTEVGAVVEVGGTGVGVGLAVLVGTGVGVLVGVGIGVDVLVGKGVGVADGGTGVDVAVGVVVGTGVLVGAGLTVTVAERVEPTCTPPIIHNAVTVTGDPTVPTPLTTVE</sequence>
<dbReference type="EMBL" id="MEXM01000004">
    <property type="protein sequence ID" value="OGD01855.1"/>
    <property type="molecule type" value="Genomic_DNA"/>
</dbReference>
<evidence type="ECO:0000313" key="2">
    <source>
        <dbReference type="EMBL" id="OGD01855.1"/>
    </source>
</evidence>
<accession>A0A1F4Z6D5</accession>
<comment type="caution">
    <text evidence="2">The sequence shown here is derived from an EMBL/GenBank/DDBJ whole genome shotgun (WGS) entry which is preliminary data.</text>
</comment>
<organism evidence="2 3">
    <name type="scientific">Candidatus Amesbacteria bacterium RIFCSPLOWO2_01_FULL_47_33</name>
    <dbReference type="NCBI Taxonomy" id="1797258"/>
    <lineage>
        <taxon>Bacteria</taxon>
        <taxon>Candidatus Amesiibacteriota</taxon>
    </lineage>
</organism>
<reference evidence="2 3" key="1">
    <citation type="journal article" date="2016" name="Nat. Commun.">
        <title>Thousands of microbial genomes shed light on interconnected biogeochemical processes in an aquifer system.</title>
        <authorList>
            <person name="Anantharaman K."/>
            <person name="Brown C.T."/>
            <person name="Hug L.A."/>
            <person name="Sharon I."/>
            <person name="Castelle C.J."/>
            <person name="Probst A.J."/>
            <person name="Thomas B.C."/>
            <person name="Singh A."/>
            <person name="Wilkins M.J."/>
            <person name="Karaoz U."/>
            <person name="Brodie E.L."/>
            <person name="Williams K.H."/>
            <person name="Hubbard S.S."/>
            <person name="Banfield J.F."/>
        </authorList>
    </citation>
    <scope>NUCLEOTIDE SEQUENCE [LARGE SCALE GENOMIC DNA]</scope>
</reference>
<name>A0A1F4Z6D5_9BACT</name>
<dbReference type="AlphaFoldDB" id="A0A1F4Z6D5"/>
<gene>
    <name evidence="2" type="ORF">A2972_05185</name>
</gene>
<keyword evidence="1" id="KW-1133">Transmembrane helix</keyword>
<keyword evidence="1" id="KW-0812">Transmembrane</keyword>
<feature type="transmembrane region" description="Helical" evidence="1">
    <location>
        <begin position="20"/>
        <end position="42"/>
    </location>
</feature>
<feature type="transmembrane region" description="Helical" evidence="1">
    <location>
        <begin position="54"/>
        <end position="78"/>
    </location>
</feature>
<evidence type="ECO:0000313" key="3">
    <source>
        <dbReference type="Proteomes" id="UP000176822"/>
    </source>
</evidence>
<protein>
    <submittedName>
        <fullName evidence="2">Uncharacterized protein</fullName>
    </submittedName>
</protein>
<proteinExistence type="predicted"/>
<evidence type="ECO:0000256" key="1">
    <source>
        <dbReference type="SAM" id="Phobius"/>
    </source>
</evidence>
<keyword evidence="1" id="KW-0472">Membrane</keyword>